<accession>A0A564Z9U8</accession>
<reference evidence="2 3" key="1">
    <citation type="submission" date="2019-07" db="EMBL/GenBank/DDBJ databases">
        <authorList>
            <person name="Jastrzebski P J."/>
            <person name="Paukszto L."/>
            <person name="Jastrzebski P J."/>
        </authorList>
    </citation>
    <scope>NUCLEOTIDE SEQUENCE [LARGE SCALE GENOMIC DNA]</scope>
    <source>
        <strain evidence="2 3">WMS-il1</strain>
    </source>
</reference>
<keyword evidence="3" id="KW-1185">Reference proteome</keyword>
<protein>
    <submittedName>
        <fullName evidence="2">Uncharacterized protein</fullName>
    </submittedName>
</protein>
<evidence type="ECO:0000313" key="1">
    <source>
        <dbReference type="EMBL" id="VUZ41476.1"/>
    </source>
</evidence>
<feature type="non-terminal residue" evidence="2">
    <location>
        <position position="1"/>
    </location>
</feature>
<sequence length="96" mass="11193">DKPFLDCNKETIRILLRALSDDCAVIYRQRQDQDVLVPVLTTFPAYWFYNTIDQEDEDGDYEACLSEAVIVLNYLHIISQSNIGTIEWYLVPQFSL</sequence>
<proteinExistence type="predicted"/>
<evidence type="ECO:0000313" key="3">
    <source>
        <dbReference type="Proteomes" id="UP000321570"/>
    </source>
</evidence>
<dbReference type="Proteomes" id="UP000321570">
    <property type="component" value="Unassembled WGS sequence"/>
</dbReference>
<dbReference type="EMBL" id="CABIJS010000058">
    <property type="protein sequence ID" value="VUZ41476.1"/>
    <property type="molecule type" value="Genomic_DNA"/>
</dbReference>
<evidence type="ECO:0000313" key="2">
    <source>
        <dbReference type="EMBL" id="VUZ56182.1"/>
    </source>
</evidence>
<gene>
    <name evidence="2" type="ORF">WMSIL1_LOCUS13851</name>
    <name evidence="1" type="ORF">WMSIL1_LOCUS2297</name>
</gene>
<dbReference type="EMBL" id="CABIJS010000699">
    <property type="protein sequence ID" value="VUZ56182.1"/>
    <property type="molecule type" value="Genomic_DNA"/>
</dbReference>
<organism evidence="2 3">
    <name type="scientific">Hymenolepis diminuta</name>
    <name type="common">Rat tapeworm</name>
    <dbReference type="NCBI Taxonomy" id="6216"/>
    <lineage>
        <taxon>Eukaryota</taxon>
        <taxon>Metazoa</taxon>
        <taxon>Spiralia</taxon>
        <taxon>Lophotrochozoa</taxon>
        <taxon>Platyhelminthes</taxon>
        <taxon>Cestoda</taxon>
        <taxon>Eucestoda</taxon>
        <taxon>Cyclophyllidea</taxon>
        <taxon>Hymenolepididae</taxon>
        <taxon>Hymenolepis</taxon>
    </lineage>
</organism>
<name>A0A564Z9U8_HYMDI</name>
<dbReference type="AlphaFoldDB" id="A0A564Z9U8"/>
<feature type="non-terminal residue" evidence="2">
    <location>
        <position position="96"/>
    </location>
</feature>